<proteinExistence type="predicted"/>
<reference evidence="1 2" key="1">
    <citation type="submission" date="2015-01" db="EMBL/GenBank/DDBJ databases">
        <title>Evolution of Trichinella species and genotypes.</title>
        <authorList>
            <person name="Korhonen P.K."/>
            <person name="Edoardo P."/>
            <person name="Giuseppe L.R."/>
            <person name="Gasser R.B."/>
        </authorList>
    </citation>
    <scope>NUCLEOTIDE SEQUENCE [LARGE SCALE GENOMIC DNA]</scope>
    <source>
        <strain evidence="1">ISS470</strain>
    </source>
</reference>
<evidence type="ECO:0000313" key="1">
    <source>
        <dbReference type="EMBL" id="KRY86820.1"/>
    </source>
</evidence>
<gene>
    <name evidence="1" type="ORF">T4D_14842</name>
</gene>
<protein>
    <submittedName>
        <fullName evidence="1">Uncharacterized protein</fullName>
    </submittedName>
</protein>
<dbReference type="AlphaFoldDB" id="A0A0V1FLC1"/>
<dbReference type="Proteomes" id="UP000054995">
    <property type="component" value="Unassembled WGS sequence"/>
</dbReference>
<evidence type="ECO:0000313" key="2">
    <source>
        <dbReference type="Proteomes" id="UP000054995"/>
    </source>
</evidence>
<comment type="caution">
    <text evidence="1">The sequence shown here is derived from an EMBL/GenBank/DDBJ whole genome shotgun (WGS) entry which is preliminary data.</text>
</comment>
<dbReference type="EMBL" id="JYDT01000065">
    <property type="protein sequence ID" value="KRY86820.1"/>
    <property type="molecule type" value="Genomic_DNA"/>
</dbReference>
<sequence>MIKNLIKQQTKDTNPIMFSQFNQHKATTTLSIFIIFLFASLRVDESCKIVALLDPKLANRGVVR</sequence>
<accession>A0A0V1FLC1</accession>
<name>A0A0V1FLC1_TRIPS</name>
<keyword evidence="2" id="KW-1185">Reference proteome</keyword>
<organism evidence="1 2">
    <name type="scientific">Trichinella pseudospiralis</name>
    <name type="common">Parasitic roundworm</name>
    <dbReference type="NCBI Taxonomy" id="6337"/>
    <lineage>
        <taxon>Eukaryota</taxon>
        <taxon>Metazoa</taxon>
        <taxon>Ecdysozoa</taxon>
        <taxon>Nematoda</taxon>
        <taxon>Enoplea</taxon>
        <taxon>Dorylaimia</taxon>
        <taxon>Trichinellida</taxon>
        <taxon>Trichinellidae</taxon>
        <taxon>Trichinella</taxon>
    </lineage>
</organism>